<dbReference type="Proteomes" id="UP001209878">
    <property type="component" value="Unassembled WGS sequence"/>
</dbReference>
<dbReference type="PROSITE" id="PS50050">
    <property type="entry name" value="TNFR_NGFR_2"/>
    <property type="match status" value="1"/>
</dbReference>
<proteinExistence type="predicted"/>
<dbReference type="AlphaFoldDB" id="A0AAD9NZC9"/>
<comment type="caution">
    <text evidence="3">The sequence shown here is derived from an EMBL/GenBank/DDBJ whole genome shotgun (WGS) entry which is preliminary data.</text>
</comment>
<evidence type="ECO:0000259" key="2">
    <source>
        <dbReference type="PROSITE" id="PS50050"/>
    </source>
</evidence>
<sequence length="70" mass="7634">MCTTCPPGEGTLVTETGCFATCVPCERGYFNDVTGSHICTRCSECERNHRTTLTPCTRYKNAYCGPCIDG</sequence>
<protein>
    <recommendedName>
        <fullName evidence="2">TNFR-Cys domain-containing protein</fullName>
    </recommendedName>
</protein>
<dbReference type="Gene3D" id="2.10.50.10">
    <property type="entry name" value="Tumor Necrosis Factor Receptor, subunit A, domain 2"/>
    <property type="match status" value="1"/>
</dbReference>
<name>A0AAD9NZC9_RIDPI</name>
<evidence type="ECO:0000256" key="1">
    <source>
        <dbReference type="PROSITE-ProRule" id="PRU00206"/>
    </source>
</evidence>
<organism evidence="3 4">
    <name type="scientific">Ridgeia piscesae</name>
    <name type="common">Tubeworm</name>
    <dbReference type="NCBI Taxonomy" id="27915"/>
    <lineage>
        <taxon>Eukaryota</taxon>
        <taxon>Metazoa</taxon>
        <taxon>Spiralia</taxon>
        <taxon>Lophotrochozoa</taxon>
        <taxon>Annelida</taxon>
        <taxon>Polychaeta</taxon>
        <taxon>Sedentaria</taxon>
        <taxon>Canalipalpata</taxon>
        <taxon>Sabellida</taxon>
        <taxon>Siboglinidae</taxon>
        <taxon>Ridgeia</taxon>
    </lineage>
</organism>
<evidence type="ECO:0000313" key="4">
    <source>
        <dbReference type="Proteomes" id="UP001209878"/>
    </source>
</evidence>
<gene>
    <name evidence="3" type="ORF">NP493_243g03151</name>
</gene>
<evidence type="ECO:0000313" key="3">
    <source>
        <dbReference type="EMBL" id="KAK2185201.1"/>
    </source>
</evidence>
<feature type="repeat" description="TNFR-Cys" evidence="1">
    <location>
        <begin position="24"/>
        <end position="64"/>
    </location>
</feature>
<keyword evidence="4" id="KW-1185">Reference proteome</keyword>
<feature type="domain" description="TNFR-Cys" evidence="2">
    <location>
        <begin position="24"/>
        <end position="64"/>
    </location>
</feature>
<accession>A0AAD9NZC9</accession>
<reference evidence="3" key="1">
    <citation type="journal article" date="2023" name="Mol. Biol. Evol.">
        <title>Third-Generation Sequencing Reveals the Adaptive Role of the Epigenome in Three Deep-Sea Polychaetes.</title>
        <authorList>
            <person name="Perez M."/>
            <person name="Aroh O."/>
            <person name="Sun Y."/>
            <person name="Lan Y."/>
            <person name="Juniper S.K."/>
            <person name="Young C.R."/>
            <person name="Angers B."/>
            <person name="Qian P.Y."/>
        </authorList>
    </citation>
    <scope>NUCLEOTIDE SEQUENCE</scope>
    <source>
        <strain evidence="3">R07B-5</strain>
    </source>
</reference>
<dbReference type="InterPro" id="IPR001368">
    <property type="entry name" value="TNFR/NGFR_Cys_rich_reg"/>
</dbReference>
<comment type="caution">
    <text evidence="1">Lacks conserved residue(s) required for the propagation of feature annotation.</text>
</comment>
<dbReference type="EMBL" id="JAODUO010000242">
    <property type="protein sequence ID" value="KAK2185201.1"/>
    <property type="molecule type" value="Genomic_DNA"/>
</dbReference>